<reference evidence="2 3" key="1">
    <citation type="submission" date="2020-02" db="EMBL/GenBank/DDBJ databases">
        <title>Albibacoteraceae fam. nov., the first described family within the subdivision 4 Verrucomicrobia.</title>
        <authorList>
            <person name="Xi F."/>
        </authorList>
    </citation>
    <scope>NUCLEOTIDE SEQUENCE [LARGE SCALE GENOMIC DNA]</scope>
    <source>
        <strain evidence="2 3">CK1056</strain>
    </source>
</reference>
<organism evidence="2 3">
    <name type="scientific">Oceanipulchritudo coccoides</name>
    <dbReference type="NCBI Taxonomy" id="2706888"/>
    <lineage>
        <taxon>Bacteria</taxon>
        <taxon>Pseudomonadati</taxon>
        <taxon>Verrucomicrobiota</taxon>
        <taxon>Opitutia</taxon>
        <taxon>Puniceicoccales</taxon>
        <taxon>Oceanipulchritudinaceae</taxon>
        <taxon>Oceanipulchritudo</taxon>
    </lineage>
</organism>
<evidence type="ECO:0000256" key="1">
    <source>
        <dbReference type="SAM" id="Phobius"/>
    </source>
</evidence>
<accession>A0A6B2M2X5</accession>
<proteinExistence type="predicted"/>
<feature type="transmembrane region" description="Helical" evidence="1">
    <location>
        <begin position="12"/>
        <end position="38"/>
    </location>
</feature>
<evidence type="ECO:0000313" key="2">
    <source>
        <dbReference type="EMBL" id="NDV62549.1"/>
    </source>
</evidence>
<gene>
    <name evidence="2" type="ORF">G0Q06_08810</name>
</gene>
<comment type="caution">
    <text evidence="2">The sequence shown here is derived from an EMBL/GenBank/DDBJ whole genome shotgun (WGS) entry which is preliminary data.</text>
</comment>
<keyword evidence="1" id="KW-1133">Transmembrane helix</keyword>
<name>A0A6B2M2X5_9BACT</name>
<dbReference type="EMBL" id="JAAGNX010000002">
    <property type="protein sequence ID" value="NDV62549.1"/>
    <property type="molecule type" value="Genomic_DNA"/>
</dbReference>
<keyword evidence="1" id="KW-0812">Transmembrane</keyword>
<keyword evidence="1" id="KW-0472">Membrane</keyword>
<dbReference type="RefSeq" id="WP_163964580.1">
    <property type="nucleotide sequence ID" value="NZ_JAAGNX010000002.1"/>
</dbReference>
<sequence>MGQGIRIFRWCCWKAGCGFLHCLNILLAFIAVMLTGLVTLNSLHKEVPLPDNLAQWTMGKVLGNELNTAWSAAVFDLRGGLHLEDFRLMRARNTESILTADMIRIDVSFFDLLFNQPLPIDEINSTGVNLFISASDSPSGLNESVMRISHAHLLKKQNQLVVDHLNLSTRGMRFYLTGSCPIEPLLGSRDTEQPGQSKDFFRNLLVRIQRFPTNLDLDCFVKWSGEDALNHRLDLFLLSQSLVLPMAEIEEVSLRAGLQINSERITLTSLSGQSILTFLNPKTIPRALVPWPLEPPVPISFSATGNPIQAGPLLAPENIRINFTDPFSENFPVDVMIAETSLGLASPALRWSLSGKNLFAAGSARQVEPVNPDTPDSSKPWIIDLRADLANPVLHAFFPDLPYHRLLKDTKAGRLNLHATLSPNDKSASGILLSDNLYIGQTDFSHLKSNFFLSREKLDLTRIHVQRSANEYAQGAYFQDFPSSRFSLNAYGSSFPKALDSILGDWWSPIFTHIELDKPPKADVTVWGRWRERGSVNSMTSVLGHNVSYRGVPVEEMEVRVRSNADWAYLEHLKGRIGETFIRGSLAWPTRLAQKEGRIPMLMDLKSDAPWPIVQVASGVPALKEMKLEGNPEIHVAGTIWREKGEDGNNLEEMIPDLRIELSHRNAMSEIAGWSLSGLAIAGRVTGEAIILERMSGTLADGIFTGTLDIRHWQEPAIRETHIDFELIDADYGAVLAQAVPDESSSIYRMALASETGGGKIDTSMDLSMGPNPLTNRGSGQITLSGADIGQIHLFGGLSRFFSGIGLGFSTLDLKSGSIEWRLSDGVLSIPRCFLTGPVLKLSLTGDVDVIDKQLKLQADAQFFSGFVSKMLTPVSDNFQFDITGPLENPIWKLRLNPLRWFQKRLPGQQGTSAGP</sequence>
<dbReference type="AlphaFoldDB" id="A0A6B2M2X5"/>
<protein>
    <submittedName>
        <fullName evidence="2">AsmA-like C-terminal region-containing protein</fullName>
    </submittedName>
</protein>
<keyword evidence="3" id="KW-1185">Reference proteome</keyword>
<evidence type="ECO:0000313" key="3">
    <source>
        <dbReference type="Proteomes" id="UP000478417"/>
    </source>
</evidence>
<dbReference type="Proteomes" id="UP000478417">
    <property type="component" value="Unassembled WGS sequence"/>
</dbReference>